<dbReference type="AlphaFoldDB" id="A0A023EWX5"/>
<feature type="non-terminal residue" evidence="1">
    <location>
        <position position="253"/>
    </location>
</feature>
<organism evidence="1">
    <name type="scientific">Triatoma infestans</name>
    <name type="common">Assassin bug</name>
    <dbReference type="NCBI Taxonomy" id="30076"/>
    <lineage>
        <taxon>Eukaryota</taxon>
        <taxon>Metazoa</taxon>
        <taxon>Ecdysozoa</taxon>
        <taxon>Arthropoda</taxon>
        <taxon>Hexapoda</taxon>
        <taxon>Insecta</taxon>
        <taxon>Pterygota</taxon>
        <taxon>Neoptera</taxon>
        <taxon>Paraneoptera</taxon>
        <taxon>Hemiptera</taxon>
        <taxon>Heteroptera</taxon>
        <taxon>Panheteroptera</taxon>
        <taxon>Cimicomorpha</taxon>
        <taxon>Reduviidae</taxon>
        <taxon>Triatominae</taxon>
        <taxon>Triatoma</taxon>
    </lineage>
</organism>
<dbReference type="EMBL" id="GBBI01005044">
    <property type="protein sequence ID" value="JAC13668.1"/>
    <property type="molecule type" value="mRNA"/>
</dbReference>
<evidence type="ECO:0000313" key="1">
    <source>
        <dbReference type="EMBL" id="JAC13668.1"/>
    </source>
</evidence>
<sequence>NIWEGPTFETNRGCSYIDVTLCTRRPGGVVKNWEIQEGWVSGTHKVILMEISLKGERVGHQEKREKVDNWLGRLSVKRAKWEDYGEKLGELIGGVRELRVEGRRDVLRLEKELRKTILKSTVGTIPRKKGSKVGNRWWDGEIEMKKREVTRIRRRLKRCIEASEREEIVGQYRMEKREYRGMIKEKKKSSWNKFVENEVGKDIWGVPYRLAVGKVRAKEVVNAVGGEGVVSWEQSARVLLNALVVDDDREGEG</sequence>
<dbReference type="SUPFAM" id="SSF56219">
    <property type="entry name" value="DNase I-like"/>
    <property type="match status" value="1"/>
</dbReference>
<reference evidence="1" key="1">
    <citation type="journal article" date="2014" name="PLoS Negl. Trop. Dis.">
        <title>An updated insight into the Sialotranscriptome of Triatoma infestans: developmental stage and geographic variations.</title>
        <authorList>
            <person name="Schwarz A."/>
            <person name="Medrano-Mercado N."/>
            <person name="Schaub G.A."/>
            <person name="Struchiner C.J."/>
            <person name="Bargues M.D."/>
            <person name="Levy M.Z."/>
            <person name="Ribeiro J.M."/>
        </authorList>
    </citation>
    <scope>NUCLEOTIDE SEQUENCE</scope>
    <source>
        <strain evidence="1">Chile</strain>
        <tissue evidence="1">Salivary glands</tissue>
    </source>
</reference>
<proteinExistence type="evidence at transcript level"/>
<protein>
    <submittedName>
        <fullName evidence="1">Putative retrovirus-related pol polyprotein from type-1 retrotransposable element</fullName>
    </submittedName>
</protein>
<name>A0A023EWX5_TRIIF</name>
<accession>A0A023EWX5</accession>
<feature type="non-terminal residue" evidence="1">
    <location>
        <position position="1"/>
    </location>
</feature>
<dbReference type="InterPro" id="IPR036691">
    <property type="entry name" value="Endo/exonu/phosph_ase_sf"/>
</dbReference>